<keyword evidence="4" id="KW-1185">Reference proteome</keyword>
<feature type="compositionally biased region" description="Acidic residues" evidence="1">
    <location>
        <begin position="413"/>
        <end position="428"/>
    </location>
</feature>
<dbReference type="Proteomes" id="UP000800200">
    <property type="component" value="Unassembled WGS sequence"/>
</dbReference>
<protein>
    <recommendedName>
        <fullName evidence="2">Dynamin N-terminal domain-containing protein</fullName>
    </recommendedName>
</protein>
<evidence type="ECO:0000256" key="1">
    <source>
        <dbReference type="SAM" id="MobiDB-lite"/>
    </source>
</evidence>
<accession>A0A6A6DYP8</accession>
<dbReference type="Pfam" id="PF00350">
    <property type="entry name" value="Dynamin_N"/>
    <property type="match status" value="1"/>
</dbReference>
<dbReference type="PANTHER" id="PTHR36681:SF3">
    <property type="entry name" value="NUCLEAR GTPASE, GERMINAL CENTER-ASSOCIATED, TANDEM DUPLICATE 3"/>
    <property type="match status" value="1"/>
</dbReference>
<feature type="region of interest" description="Disordered" evidence="1">
    <location>
        <begin position="404"/>
        <end position="429"/>
    </location>
</feature>
<sequence>MANERIIQAFDQYNTTRPKRKRVQAYNPDVEFTSLRRDHPWFNLDLRDIGITLADISTRIVNLLKDEDDGDDELKFIRQTWHDVKVVKLHAPVTVVISGEQGEGKSLLVNMLFHRRNLSKAAADGHGCTSCAVHYTHKPGSKDSEDTYRVKIQFRDDEDIKKTILDQIGKYYIYHCVTPEDQDEGLSESGEEQKNDAEAAERFLCWLCNAKNDIDEDVVLQGLLTATSIADNELFYHCMEKARQHIKQLGADAENTKHFYSLSADELMPVIEKFTLHRDDVQPIWPIVDHVDISLGSALGRNNITLIDTPGLGDSSQIRTAVTYEERRKADYEIIIGKPSRITHDINIENQLKQSIKEHGAKGTILVLTKIDDFLNDRHGIDEIIETEQAEPFPLIRVLKKGAEKRRDQLQDERDDDEGDEDDGEDEEYRSIRDLDKYIEYLRGRAGSLYIEQRAERTKREMIEKCLNHDEEPIHVFSVSSTHYREWMGRSAPANQLTLSPSESGIPALRQFLLTLTADRNYADYNNHISNVLPSFLEQMRRAVEENRRYVGYPDISQTVLDIVKSAKETSKKDFKRSLASKVVTSWRPQVSLQKIDQIIQGWTKGVACNTFNMLLADKGIARKSRANHLKNKSINWNQELMEEMLPDYGQYKIALDEAIIVFCEMLQGRMKTMCESAQNTIREVPTGLHMADKAGKDWMKCENKILSASSSLQEKMLAGVSKTYNYITSETDTGCMIASLNAGVYFGTLTSAQGKGRYALQRDALRQGLIKPDENRLTFIDRVRDKVTSMMKAKVETVFNEFIAELDNEIQAFKEGLGRFRQTDSGISARSRNVRTELKRMLPELEKMIAKLKRQLKDAQGPEVVTIKDEDGQPLKRIKRENGERQDESTIRVTSASS</sequence>
<feature type="compositionally biased region" description="Basic and acidic residues" evidence="1">
    <location>
        <begin position="867"/>
        <end position="891"/>
    </location>
</feature>
<proteinExistence type="predicted"/>
<name>A0A6A6DYP8_9PEZI</name>
<evidence type="ECO:0000313" key="3">
    <source>
        <dbReference type="EMBL" id="KAF2184797.1"/>
    </source>
</evidence>
<dbReference type="InterPro" id="IPR045063">
    <property type="entry name" value="Dynamin_N"/>
</dbReference>
<reference evidence="3" key="1">
    <citation type="journal article" date="2020" name="Stud. Mycol.">
        <title>101 Dothideomycetes genomes: a test case for predicting lifestyles and emergence of pathogens.</title>
        <authorList>
            <person name="Haridas S."/>
            <person name="Albert R."/>
            <person name="Binder M."/>
            <person name="Bloem J."/>
            <person name="Labutti K."/>
            <person name="Salamov A."/>
            <person name="Andreopoulos B."/>
            <person name="Baker S."/>
            <person name="Barry K."/>
            <person name="Bills G."/>
            <person name="Bluhm B."/>
            <person name="Cannon C."/>
            <person name="Castanera R."/>
            <person name="Culley D."/>
            <person name="Daum C."/>
            <person name="Ezra D."/>
            <person name="Gonzalez J."/>
            <person name="Henrissat B."/>
            <person name="Kuo A."/>
            <person name="Liang C."/>
            <person name="Lipzen A."/>
            <person name="Lutzoni F."/>
            <person name="Magnuson J."/>
            <person name="Mondo S."/>
            <person name="Nolan M."/>
            <person name="Ohm R."/>
            <person name="Pangilinan J."/>
            <person name="Park H.-J."/>
            <person name="Ramirez L."/>
            <person name="Alfaro M."/>
            <person name="Sun H."/>
            <person name="Tritt A."/>
            <person name="Yoshinaga Y."/>
            <person name="Zwiers L.-H."/>
            <person name="Turgeon B."/>
            <person name="Goodwin S."/>
            <person name="Spatafora J."/>
            <person name="Crous P."/>
            <person name="Grigoriev I."/>
        </authorList>
    </citation>
    <scope>NUCLEOTIDE SEQUENCE</scope>
    <source>
        <strain evidence="3">CBS 207.26</strain>
    </source>
</reference>
<dbReference type="OrthoDB" id="3598281at2759"/>
<dbReference type="Gene3D" id="3.40.50.300">
    <property type="entry name" value="P-loop containing nucleotide triphosphate hydrolases"/>
    <property type="match status" value="1"/>
</dbReference>
<dbReference type="EMBL" id="ML994636">
    <property type="protein sequence ID" value="KAF2184797.1"/>
    <property type="molecule type" value="Genomic_DNA"/>
</dbReference>
<dbReference type="AlphaFoldDB" id="A0A6A6DYP8"/>
<feature type="domain" description="Dynamin N-terminal" evidence="2">
    <location>
        <begin position="95"/>
        <end position="371"/>
    </location>
</feature>
<dbReference type="PANTHER" id="PTHR36681">
    <property type="entry name" value="NUCLEAR GTPASE, GERMINAL CENTER-ASSOCIATED, TANDEM DUPLICATE 3"/>
    <property type="match status" value="1"/>
</dbReference>
<organism evidence="3 4">
    <name type="scientific">Zopfia rhizophila CBS 207.26</name>
    <dbReference type="NCBI Taxonomy" id="1314779"/>
    <lineage>
        <taxon>Eukaryota</taxon>
        <taxon>Fungi</taxon>
        <taxon>Dikarya</taxon>
        <taxon>Ascomycota</taxon>
        <taxon>Pezizomycotina</taxon>
        <taxon>Dothideomycetes</taxon>
        <taxon>Dothideomycetes incertae sedis</taxon>
        <taxon>Zopfiaceae</taxon>
        <taxon>Zopfia</taxon>
    </lineage>
</organism>
<dbReference type="InterPro" id="IPR027417">
    <property type="entry name" value="P-loop_NTPase"/>
</dbReference>
<evidence type="ECO:0000313" key="4">
    <source>
        <dbReference type="Proteomes" id="UP000800200"/>
    </source>
</evidence>
<feature type="region of interest" description="Disordered" evidence="1">
    <location>
        <begin position="861"/>
        <end position="899"/>
    </location>
</feature>
<evidence type="ECO:0000259" key="2">
    <source>
        <dbReference type="Pfam" id="PF00350"/>
    </source>
</evidence>
<dbReference type="SUPFAM" id="SSF52540">
    <property type="entry name" value="P-loop containing nucleoside triphosphate hydrolases"/>
    <property type="match status" value="1"/>
</dbReference>
<gene>
    <name evidence="3" type="ORF">K469DRAFT_750669</name>
</gene>